<comment type="caution">
    <text evidence="3">The sequence shown here is derived from an EMBL/GenBank/DDBJ whole genome shotgun (WGS) entry which is preliminary data.</text>
</comment>
<dbReference type="Proteomes" id="UP000550260">
    <property type="component" value="Unassembled WGS sequence"/>
</dbReference>
<sequence>MRLSSSFDLPLRRTVRPEDDYTHPVGPEVNFNESMYFHVHDPGAGLGGFVRLANRPNEGRGEMTICLYLPDGKVAFAFQRPEVLSNERFDAAGLRFVVREPFQHIDITFDGEVFVLDDPSQLADPGAAFRGSRELRCALELAITGVAPVFDHTFETGEESFAPHHYEQLLSARGRVRIGARSTEVVGYGLRDHSWGPRSWQAPWFYRWLHGSTDGFGFMAAWFGRPDGSAIQGGFVWDGTELASVDSLRIVTERDDRDEQTGITATLEAGGREWIMTGKVLSKLPLRNRRQDDNGEPQVTRIVEALMQWSLSDGTALHGMSEYLDQIVDGRPVGQEV</sequence>
<evidence type="ECO:0000313" key="3">
    <source>
        <dbReference type="EMBL" id="MBB2505945.1"/>
    </source>
</evidence>
<feature type="domain" description="DUF7065" evidence="2">
    <location>
        <begin position="156"/>
        <end position="198"/>
    </location>
</feature>
<dbReference type="EMBL" id="JACJHR010000132">
    <property type="protein sequence ID" value="MBB2505945.1"/>
    <property type="molecule type" value="Genomic_DNA"/>
</dbReference>
<dbReference type="Pfam" id="PF23212">
    <property type="entry name" value="DUF7064"/>
    <property type="match status" value="1"/>
</dbReference>
<evidence type="ECO:0000259" key="2">
    <source>
        <dbReference type="Pfam" id="PF23213"/>
    </source>
</evidence>
<dbReference type="Pfam" id="PF23213">
    <property type="entry name" value="DUF7065"/>
    <property type="match status" value="1"/>
</dbReference>
<dbReference type="AlphaFoldDB" id="A0A8E1W860"/>
<gene>
    <name evidence="3" type="ORF">H5411_43405</name>
</gene>
<evidence type="ECO:0000259" key="1">
    <source>
        <dbReference type="Pfam" id="PF23212"/>
    </source>
</evidence>
<organism evidence="3 4">
    <name type="scientific">Amycolatopsis echigonensis</name>
    <dbReference type="NCBI Taxonomy" id="2576905"/>
    <lineage>
        <taxon>Bacteria</taxon>
        <taxon>Bacillati</taxon>
        <taxon>Actinomycetota</taxon>
        <taxon>Actinomycetes</taxon>
        <taxon>Pseudonocardiales</taxon>
        <taxon>Pseudonocardiaceae</taxon>
        <taxon>Amycolatopsis</taxon>
    </lineage>
</organism>
<proteinExistence type="predicted"/>
<evidence type="ECO:0000313" key="4">
    <source>
        <dbReference type="Proteomes" id="UP000550260"/>
    </source>
</evidence>
<name>A0A8E1W860_9PSEU</name>
<accession>A0A8E1W860</accession>
<dbReference type="SUPFAM" id="SSF159245">
    <property type="entry name" value="AttH-like"/>
    <property type="match status" value="1"/>
</dbReference>
<protein>
    <submittedName>
        <fullName evidence="3">Uncharacterized protein</fullName>
    </submittedName>
</protein>
<feature type="domain" description="DUF7064" evidence="1">
    <location>
        <begin position="200"/>
        <end position="326"/>
    </location>
</feature>
<dbReference type="InterPro" id="IPR055493">
    <property type="entry name" value="DUF7065"/>
</dbReference>
<dbReference type="InterPro" id="IPR055492">
    <property type="entry name" value="DUF7064"/>
</dbReference>
<reference evidence="3 4" key="1">
    <citation type="submission" date="2020-08" db="EMBL/GenBank/DDBJ databases">
        <title>Amycolatopsis echigonensis JCM 21831.</title>
        <authorList>
            <person name="Tedsree N."/>
            <person name="Kuncharoen N."/>
            <person name="Likhitwitayawuid K."/>
            <person name="Tanasupawat S."/>
        </authorList>
    </citation>
    <scope>NUCLEOTIDE SEQUENCE [LARGE SCALE GENOMIC DNA]</scope>
    <source>
        <strain evidence="3 4">JCM 21831</strain>
    </source>
</reference>